<feature type="transmembrane region" description="Helical" evidence="4">
    <location>
        <begin position="20"/>
        <end position="46"/>
    </location>
</feature>
<dbReference type="InterPro" id="IPR033879">
    <property type="entry name" value="UPP_Pase"/>
</dbReference>
<evidence type="ECO:0000313" key="6">
    <source>
        <dbReference type="EMBL" id="SFC12662.1"/>
    </source>
</evidence>
<sequence>MEQFNQQLFLMLNATPNSSHWIMVLAHFFAQQAIMMIPAAALIGWLWVPRRELIVKMLITLCIAMILAKIIQAIYPHARPFVEGVGYQFLAHANSDSFPSNHGTAAFAFALAFIFWGRMIYGAAFLIIALGIAWSRIYLGVHWPMDMVGGFLVGLLACCLTDLIWSGLGKQVLNKLEMFYRRVFATLIQRCWVKY</sequence>
<dbReference type="RefSeq" id="WP_074820404.1">
    <property type="nucleotide sequence ID" value="NZ_FOLW01000001.1"/>
</dbReference>
<comment type="caution">
    <text evidence="6">The sequence shown here is derived from an EMBL/GenBank/DDBJ whole genome shotgun (WGS) entry which is preliminary data.</text>
</comment>
<dbReference type="PANTHER" id="PTHR14969">
    <property type="entry name" value="SPHINGOSINE-1-PHOSPHATE PHOSPHOHYDROLASE"/>
    <property type="match status" value="1"/>
</dbReference>
<feature type="transmembrane region" description="Helical" evidence="4">
    <location>
        <begin position="147"/>
        <end position="168"/>
    </location>
</feature>
<name>A0AAJ4W889_9GAMM</name>
<feature type="transmembrane region" description="Helical" evidence="4">
    <location>
        <begin position="123"/>
        <end position="141"/>
    </location>
</feature>
<evidence type="ECO:0000313" key="7">
    <source>
        <dbReference type="Proteomes" id="UP000226420"/>
    </source>
</evidence>
<dbReference type="SMART" id="SM00014">
    <property type="entry name" value="acidPPc"/>
    <property type="match status" value="1"/>
</dbReference>
<dbReference type="GO" id="GO:0005886">
    <property type="term" value="C:plasma membrane"/>
    <property type="evidence" value="ECO:0007669"/>
    <property type="project" value="InterPro"/>
</dbReference>
<dbReference type="InterPro" id="IPR000326">
    <property type="entry name" value="PAP2/HPO"/>
</dbReference>
<evidence type="ECO:0000256" key="1">
    <source>
        <dbReference type="ARBA" id="ARBA00012374"/>
    </source>
</evidence>
<dbReference type="AlphaFoldDB" id="A0AAJ4W889"/>
<evidence type="ECO:0000256" key="2">
    <source>
        <dbReference type="ARBA" id="ARBA00032707"/>
    </source>
</evidence>
<keyword evidence="4" id="KW-1133">Transmembrane helix</keyword>
<dbReference type="Pfam" id="PF01569">
    <property type="entry name" value="PAP2"/>
    <property type="match status" value="1"/>
</dbReference>
<evidence type="ECO:0000256" key="3">
    <source>
        <dbReference type="ARBA" id="ARBA00047594"/>
    </source>
</evidence>
<dbReference type="PANTHER" id="PTHR14969:SF13">
    <property type="entry name" value="AT30094P"/>
    <property type="match status" value="1"/>
</dbReference>
<accession>A0AAJ4W889</accession>
<keyword evidence="4" id="KW-0472">Membrane</keyword>
<evidence type="ECO:0000256" key="4">
    <source>
        <dbReference type="SAM" id="Phobius"/>
    </source>
</evidence>
<dbReference type="InterPro" id="IPR036938">
    <property type="entry name" value="PAP2/HPO_sf"/>
</dbReference>
<dbReference type="Proteomes" id="UP000226420">
    <property type="component" value="Unassembled WGS sequence"/>
</dbReference>
<proteinExistence type="predicted"/>
<protein>
    <recommendedName>
        <fullName evidence="1">undecaprenyl-diphosphate phosphatase</fullName>
        <ecNumber evidence="1">3.6.1.27</ecNumber>
    </recommendedName>
    <alternativeName>
        <fullName evidence="2">Undecaprenyl pyrophosphate phosphatase</fullName>
    </alternativeName>
</protein>
<comment type="catalytic activity">
    <reaction evidence="3">
        <text>di-trans,octa-cis-undecaprenyl diphosphate + H2O = di-trans,octa-cis-undecaprenyl phosphate + phosphate + H(+)</text>
        <dbReference type="Rhea" id="RHEA:28094"/>
        <dbReference type="ChEBI" id="CHEBI:15377"/>
        <dbReference type="ChEBI" id="CHEBI:15378"/>
        <dbReference type="ChEBI" id="CHEBI:43474"/>
        <dbReference type="ChEBI" id="CHEBI:58405"/>
        <dbReference type="ChEBI" id="CHEBI:60392"/>
        <dbReference type="EC" id="3.6.1.27"/>
    </reaction>
</comment>
<dbReference type="EC" id="3.6.1.27" evidence="1"/>
<feature type="domain" description="Phosphatidic acid phosphatase type 2/haloperoxidase" evidence="5">
    <location>
        <begin position="53"/>
        <end position="162"/>
    </location>
</feature>
<dbReference type="CDD" id="cd03385">
    <property type="entry name" value="PAP2_BcrC_like"/>
    <property type="match status" value="1"/>
</dbReference>
<dbReference type="Gene3D" id="1.20.144.10">
    <property type="entry name" value="Phosphatidic acid phosphatase type 2/haloperoxidase"/>
    <property type="match status" value="1"/>
</dbReference>
<organism evidence="6 7">
    <name type="scientific">Pragia fontium DSM 5563 = ATCC 49100</name>
    <dbReference type="NCBI Taxonomy" id="1122977"/>
    <lineage>
        <taxon>Bacteria</taxon>
        <taxon>Pseudomonadati</taxon>
        <taxon>Pseudomonadota</taxon>
        <taxon>Gammaproteobacteria</taxon>
        <taxon>Enterobacterales</taxon>
        <taxon>Budviciaceae</taxon>
        <taxon>Pragia</taxon>
    </lineage>
</organism>
<dbReference type="NCBIfam" id="NF008813">
    <property type="entry name" value="PRK11837.1"/>
    <property type="match status" value="1"/>
</dbReference>
<dbReference type="GO" id="GO:0050380">
    <property type="term" value="F:undecaprenyl-diphosphatase activity"/>
    <property type="evidence" value="ECO:0007669"/>
    <property type="project" value="UniProtKB-EC"/>
</dbReference>
<dbReference type="EMBL" id="FOLW01000001">
    <property type="protein sequence ID" value="SFC12662.1"/>
    <property type="molecule type" value="Genomic_DNA"/>
</dbReference>
<gene>
    <name evidence="6" type="ORF">SAMN02745723_101459</name>
</gene>
<feature type="transmembrane region" description="Helical" evidence="4">
    <location>
        <begin position="58"/>
        <end position="78"/>
    </location>
</feature>
<keyword evidence="4" id="KW-0812">Transmembrane</keyword>
<evidence type="ECO:0000259" key="5">
    <source>
        <dbReference type="SMART" id="SM00014"/>
    </source>
</evidence>
<dbReference type="SUPFAM" id="SSF48317">
    <property type="entry name" value="Acid phosphatase/Vanadium-dependent haloperoxidase"/>
    <property type="match status" value="1"/>
</dbReference>
<reference evidence="6 7" key="1">
    <citation type="submission" date="2016-10" db="EMBL/GenBank/DDBJ databases">
        <authorList>
            <person name="Varghese N."/>
            <person name="Submissions S."/>
        </authorList>
    </citation>
    <scope>NUCLEOTIDE SEQUENCE [LARGE SCALE GENOMIC DNA]</scope>
    <source>
        <strain evidence="6 7">DSM 5563</strain>
    </source>
</reference>